<dbReference type="GO" id="GO:0005758">
    <property type="term" value="C:mitochondrial intermembrane space"/>
    <property type="evidence" value="ECO:0007669"/>
    <property type="project" value="TreeGrafter"/>
</dbReference>
<dbReference type="AlphaFoldDB" id="A0A9W8BGR3"/>
<accession>A0A9W8BGR3</accession>
<dbReference type="EMBL" id="JANBQF010000279">
    <property type="protein sequence ID" value="KAJ2002692.1"/>
    <property type="molecule type" value="Genomic_DNA"/>
</dbReference>
<keyword evidence="2" id="KW-1015">Disulfide bond</keyword>
<dbReference type="PANTHER" id="PTHR46403">
    <property type="entry name" value="TP53-REGULATED INHIBITOR OF APOPTOSIS 1"/>
    <property type="match status" value="1"/>
</dbReference>
<dbReference type="PROSITE" id="PS51808">
    <property type="entry name" value="CHCH"/>
    <property type="match status" value="1"/>
</dbReference>
<dbReference type="GO" id="GO:1990050">
    <property type="term" value="F:phosphatidic acid transfer activity"/>
    <property type="evidence" value="ECO:0007669"/>
    <property type="project" value="TreeGrafter"/>
</dbReference>
<dbReference type="GO" id="GO:0045332">
    <property type="term" value="P:phospholipid translocation"/>
    <property type="evidence" value="ECO:0007669"/>
    <property type="project" value="TreeGrafter"/>
</dbReference>
<evidence type="ECO:0000256" key="1">
    <source>
        <dbReference type="ARBA" id="ARBA00006196"/>
    </source>
</evidence>
<protein>
    <submittedName>
        <fullName evidence="3">Mitochondrial distribution and morphology protein 35</fullName>
    </submittedName>
</protein>
<comment type="similarity">
    <text evidence="1">Belongs to the TRIAP1/MDM35 family.</text>
</comment>
<dbReference type="Proteomes" id="UP001150907">
    <property type="component" value="Unassembled WGS sequence"/>
</dbReference>
<dbReference type="OrthoDB" id="19091at2759"/>
<comment type="caution">
    <text evidence="3">The sequence shown here is derived from an EMBL/GenBank/DDBJ whole genome shotgun (WGS) entry which is preliminary data.</text>
</comment>
<gene>
    <name evidence="3" type="primary">MDM35</name>
    <name evidence="3" type="ORF">H4R26_003479</name>
</gene>
<reference evidence="3" key="1">
    <citation type="submission" date="2022-07" db="EMBL/GenBank/DDBJ databases">
        <title>Phylogenomic reconstructions and comparative analyses of Kickxellomycotina fungi.</title>
        <authorList>
            <person name="Reynolds N.K."/>
            <person name="Stajich J.E."/>
            <person name="Barry K."/>
            <person name="Grigoriev I.V."/>
            <person name="Crous P."/>
            <person name="Smith M.E."/>
        </authorList>
    </citation>
    <scope>NUCLEOTIDE SEQUENCE</scope>
    <source>
        <strain evidence="3">IMI 214461</strain>
    </source>
</reference>
<evidence type="ECO:0000256" key="2">
    <source>
        <dbReference type="ARBA" id="ARBA00023157"/>
    </source>
</evidence>
<dbReference type="PANTHER" id="PTHR46403:SF1">
    <property type="entry name" value="TP53-REGULATED INHIBITOR OF APOPTOSIS 1"/>
    <property type="match status" value="1"/>
</dbReference>
<dbReference type="GO" id="GO:0005829">
    <property type="term" value="C:cytosol"/>
    <property type="evidence" value="ECO:0007669"/>
    <property type="project" value="TreeGrafter"/>
</dbReference>
<dbReference type="InterPro" id="IPR007918">
    <property type="entry name" value="MDM35_apoptosis"/>
</dbReference>
<evidence type="ECO:0000313" key="3">
    <source>
        <dbReference type="EMBL" id="KAJ2002692.1"/>
    </source>
</evidence>
<sequence length="86" mass="9905">MALCMDSIDEACTKFKHEYDSCFNKWYSDKFLNGKESDDCTKLFKRYQHCLLKALDKQGLAKMIADARPAIGSVFTDPKDADEKDR</sequence>
<name>A0A9W8BGR3_9FUNG</name>
<keyword evidence="4" id="KW-1185">Reference proteome</keyword>
<organism evidence="3 4">
    <name type="scientific">Coemansia thaxteri</name>
    <dbReference type="NCBI Taxonomy" id="2663907"/>
    <lineage>
        <taxon>Eukaryota</taxon>
        <taxon>Fungi</taxon>
        <taxon>Fungi incertae sedis</taxon>
        <taxon>Zoopagomycota</taxon>
        <taxon>Kickxellomycotina</taxon>
        <taxon>Kickxellomycetes</taxon>
        <taxon>Kickxellales</taxon>
        <taxon>Kickxellaceae</taxon>
        <taxon>Coemansia</taxon>
    </lineage>
</organism>
<evidence type="ECO:0000313" key="4">
    <source>
        <dbReference type="Proteomes" id="UP001150907"/>
    </source>
</evidence>
<proteinExistence type="inferred from homology"/>
<dbReference type="GO" id="GO:0005634">
    <property type="term" value="C:nucleus"/>
    <property type="evidence" value="ECO:0007669"/>
    <property type="project" value="TreeGrafter"/>
</dbReference>
<dbReference type="Pfam" id="PF05254">
    <property type="entry name" value="UPF0203"/>
    <property type="match status" value="1"/>
</dbReference>